<evidence type="ECO:0008006" key="2">
    <source>
        <dbReference type="Google" id="ProtNLM"/>
    </source>
</evidence>
<organism evidence="1">
    <name type="scientific">Fagus sylvatica</name>
    <name type="common">Beechnut</name>
    <dbReference type="NCBI Taxonomy" id="28930"/>
    <lineage>
        <taxon>Eukaryota</taxon>
        <taxon>Viridiplantae</taxon>
        <taxon>Streptophyta</taxon>
        <taxon>Embryophyta</taxon>
        <taxon>Tracheophyta</taxon>
        <taxon>Spermatophyta</taxon>
        <taxon>Magnoliopsida</taxon>
        <taxon>eudicotyledons</taxon>
        <taxon>Gunneridae</taxon>
        <taxon>Pentapetalae</taxon>
        <taxon>rosids</taxon>
        <taxon>fabids</taxon>
        <taxon>Fagales</taxon>
        <taxon>Fagaceae</taxon>
        <taxon>Fagus</taxon>
    </lineage>
</organism>
<dbReference type="Pfam" id="PF14009">
    <property type="entry name" value="PADRE"/>
    <property type="match status" value="1"/>
</dbReference>
<sequence length="160" mass="17450">MGNHASCFFVGSSNAQTAKLFDSQGNLQRVKLPIKAAELMLEQPGHFIALVDELRLSRRMKAMRADDELLVGKVYVLVPSGRVNSKVSELEMAIIDLACKKRASTKQSGSKVLPAMMVEPKEEEEGEVQGFGGKVTGLPGCQLGNHRRWSPALEPISESL</sequence>
<protein>
    <recommendedName>
        <fullName evidence="2">DUF4228 domain-containing protein</fullName>
    </recommendedName>
</protein>
<dbReference type="PANTHER" id="PTHR33052">
    <property type="entry name" value="DUF4228 DOMAIN PROTEIN-RELATED"/>
    <property type="match status" value="1"/>
</dbReference>
<dbReference type="InterPro" id="IPR025322">
    <property type="entry name" value="PADRE_dom"/>
</dbReference>
<gene>
    <name evidence="1" type="ORF">FSB_LOCUS60587</name>
</gene>
<reference evidence="1" key="1">
    <citation type="submission" date="2018-02" db="EMBL/GenBank/DDBJ databases">
        <authorList>
            <person name="Cohen D.B."/>
            <person name="Kent A.D."/>
        </authorList>
    </citation>
    <scope>NUCLEOTIDE SEQUENCE</scope>
</reference>
<evidence type="ECO:0000313" key="1">
    <source>
        <dbReference type="EMBL" id="SPD32705.1"/>
    </source>
</evidence>
<proteinExistence type="predicted"/>
<name>A0A2N9J7U4_FAGSY</name>
<accession>A0A2N9J7U4</accession>
<dbReference type="EMBL" id="OIVN01006417">
    <property type="protein sequence ID" value="SPD32705.1"/>
    <property type="molecule type" value="Genomic_DNA"/>
</dbReference>
<dbReference type="AlphaFoldDB" id="A0A2N9J7U4"/>